<dbReference type="Gene3D" id="3.50.50.60">
    <property type="entry name" value="FAD/NAD(P)-binding domain"/>
    <property type="match status" value="1"/>
</dbReference>
<protein>
    <submittedName>
        <fullName evidence="6">Aminoacetone oxidase family FAD-binding enzyme</fullName>
    </submittedName>
</protein>
<evidence type="ECO:0000259" key="4">
    <source>
        <dbReference type="Pfam" id="PF03486"/>
    </source>
</evidence>
<comment type="caution">
    <text evidence="6">The sequence shown here is derived from an EMBL/GenBank/DDBJ whole genome shotgun (WGS) entry which is preliminary data.</text>
</comment>
<name>A0A2W2BP01_9HYPH</name>
<comment type="cofactor">
    <cofactor evidence="1">
        <name>FAD</name>
        <dbReference type="ChEBI" id="CHEBI:57692"/>
    </cofactor>
</comment>
<dbReference type="InterPro" id="IPR004792">
    <property type="entry name" value="BaiN-like"/>
</dbReference>
<keyword evidence="3" id="KW-0274">FAD</keyword>
<dbReference type="PANTHER" id="PTHR42887">
    <property type="entry name" value="OS12G0638800 PROTEIN"/>
    <property type="match status" value="1"/>
</dbReference>
<dbReference type="Pfam" id="PF03486">
    <property type="entry name" value="HI0933_like"/>
    <property type="match status" value="1"/>
</dbReference>
<gene>
    <name evidence="6" type="ORF">DK847_19860</name>
</gene>
<sequence length="369" mass="39811">MIGAGPAGLMAAEILATAGHRVTIHDQMPAPARKFLLAGRGGLNLTHSEPLEQFLERYGEAKDLLEPAIRAFPPEALIGWANGLGIETFVGSSGRVFPRQMKASPLLRAWLRRLDALGVTLVTRSKWQGFDGTPTILALGGASWPHLGSDAAWLPVFAEKGITVHPFKPANSRFLVHWSPVFRDKFAGTPVKNVALTYAGKRVRGELMISQEGIEGGAIYALSKGLREKPGHPVIIDFRPDLTEEVLAQRLQKPRGKDSLSNYLRKVAGLSPVAINLLRETGTAPDARGIKAMPLKLERPAGLARAISSAGGVARDEVDANFQLHKAPLTYCVGEMLDWEAPTGGYLLQACFSTAVTAARHLASQLETR</sequence>
<feature type="domain" description="RsdA/BaiN/AoA(So)-like Rossmann fold-like" evidence="4">
    <location>
        <begin position="2"/>
        <end position="360"/>
    </location>
</feature>
<reference evidence="7" key="1">
    <citation type="submission" date="2018-06" db="EMBL/GenBank/DDBJ databases">
        <title>Aestuariibacter litoralis strain KCTC 52945T.</title>
        <authorList>
            <person name="Li X."/>
            <person name="Salam N."/>
            <person name="Li J.-L."/>
            <person name="Chen Y.-M."/>
            <person name="Yang Z.-W."/>
            <person name="Zhang L.-Y."/>
            <person name="Han M.-X."/>
            <person name="Xiao M."/>
            <person name="Li W.-J."/>
        </authorList>
    </citation>
    <scope>NUCLEOTIDE SEQUENCE [LARGE SCALE GENOMIC DNA]</scope>
    <source>
        <strain evidence="7">KCTC 52945</strain>
    </source>
</reference>
<evidence type="ECO:0000313" key="6">
    <source>
        <dbReference type="EMBL" id="PZF75136.1"/>
    </source>
</evidence>
<proteinExistence type="predicted"/>
<evidence type="ECO:0000256" key="2">
    <source>
        <dbReference type="ARBA" id="ARBA00022630"/>
    </source>
</evidence>
<keyword evidence="2" id="KW-0285">Flavoprotein</keyword>
<evidence type="ECO:0000259" key="5">
    <source>
        <dbReference type="Pfam" id="PF22780"/>
    </source>
</evidence>
<dbReference type="SUPFAM" id="SSF51905">
    <property type="entry name" value="FAD/NAD(P)-binding domain"/>
    <property type="match status" value="1"/>
</dbReference>
<dbReference type="Pfam" id="PF22780">
    <property type="entry name" value="HI0933_like_1st"/>
    <property type="match status" value="1"/>
</dbReference>
<dbReference type="NCBIfam" id="TIGR03862">
    <property type="entry name" value="flavo_PP4765"/>
    <property type="match status" value="1"/>
</dbReference>
<feature type="domain" description="RsdA/BaiN/AoA(So)-like insert" evidence="5">
    <location>
        <begin position="168"/>
        <end position="280"/>
    </location>
</feature>
<dbReference type="PANTHER" id="PTHR42887:SF1">
    <property type="entry name" value="BLR3961 PROTEIN"/>
    <property type="match status" value="1"/>
</dbReference>
<accession>A0A2W2BP01</accession>
<dbReference type="InterPro" id="IPR022460">
    <property type="entry name" value="Flavoprotein_PP4765"/>
</dbReference>
<dbReference type="InterPro" id="IPR055178">
    <property type="entry name" value="RsdA/BaiN/AoA(So)-like_dom"/>
</dbReference>
<dbReference type="InterPro" id="IPR036188">
    <property type="entry name" value="FAD/NAD-bd_sf"/>
</dbReference>
<dbReference type="InterPro" id="IPR023166">
    <property type="entry name" value="BaiN-like_dom_sf"/>
</dbReference>
<evidence type="ECO:0000256" key="1">
    <source>
        <dbReference type="ARBA" id="ARBA00001974"/>
    </source>
</evidence>
<dbReference type="NCBIfam" id="TIGR00275">
    <property type="entry name" value="aminoacetone oxidase family FAD-binding enzyme"/>
    <property type="match status" value="1"/>
</dbReference>
<dbReference type="SUPFAM" id="SSF160996">
    <property type="entry name" value="HI0933 insert domain-like"/>
    <property type="match status" value="1"/>
</dbReference>
<dbReference type="AlphaFoldDB" id="A0A2W2BP01"/>
<organism evidence="6 7">
    <name type="scientific">Aestuariivirga litoralis</name>
    <dbReference type="NCBI Taxonomy" id="2650924"/>
    <lineage>
        <taxon>Bacteria</taxon>
        <taxon>Pseudomonadati</taxon>
        <taxon>Pseudomonadota</taxon>
        <taxon>Alphaproteobacteria</taxon>
        <taxon>Hyphomicrobiales</taxon>
        <taxon>Aestuariivirgaceae</taxon>
        <taxon>Aestuariivirga</taxon>
    </lineage>
</organism>
<keyword evidence="7" id="KW-1185">Reference proteome</keyword>
<evidence type="ECO:0000313" key="7">
    <source>
        <dbReference type="Proteomes" id="UP000248795"/>
    </source>
</evidence>
<dbReference type="Gene3D" id="2.40.30.10">
    <property type="entry name" value="Translation factors"/>
    <property type="match status" value="1"/>
</dbReference>
<evidence type="ECO:0000256" key="3">
    <source>
        <dbReference type="ARBA" id="ARBA00022827"/>
    </source>
</evidence>
<dbReference type="Gene3D" id="1.10.8.260">
    <property type="entry name" value="HI0933 insert domain-like"/>
    <property type="match status" value="1"/>
</dbReference>
<dbReference type="EMBL" id="QKVK01000016">
    <property type="protein sequence ID" value="PZF75136.1"/>
    <property type="molecule type" value="Genomic_DNA"/>
</dbReference>
<dbReference type="Proteomes" id="UP000248795">
    <property type="component" value="Unassembled WGS sequence"/>
</dbReference>
<dbReference type="InterPro" id="IPR057661">
    <property type="entry name" value="RsdA/BaiN/AoA(So)_Rossmann"/>
</dbReference>